<reference evidence="4 5" key="1">
    <citation type="submission" date="2013-09" db="EMBL/GenBank/DDBJ databases">
        <title>Corchorus capsularis genome sequencing.</title>
        <authorList>
            <person name="Alam M."/>
            <person name="Haque M.S."/>
            <person name="Islam M.S."/>
            <person name="Emdad E.M."/>
            <person name="Islam M.M."/>
            <person name="Ahmed B."/>
            <person name="Halim A."/>
            <person name="Hossen Q.M.M."/>
            <person name="Hossain M.Z."/>
            <person name="Ahmed R."/>
            <person name="Khan M.M."/>
            <person name="Islam R."/>
            <person name="Rashid M.M."/>
            <person name="Khan S.A."/>
            <person name="Rahman M.S."/>
            <person name="Alam M."/>
        </authorList>
    </citation>
    <scope>NUCLEOTIDE SEQUENCE [LARGE SCALE GENOMIC DNA]</scope>
    <source>
        <strain evidence="5">cv. CVL-1</strain>
        <tissue evidence="4">Whole seedling</tissue>
    </source>
</reference>
<name>A0A1R3G9I7_COCAP</name>
<comment type="caution">
    <text evidence="4">The sequence shown here is derived from an EMBL/GenBank/DDBJ whole genome shotgun (WGS) entry which is preliminary data.</text>
</comment>
<evidence type="ECO:0000256" key="1">
    <source>
        <dbReference type="ARBA" id="ARBA00022857"/>
    </source>
</evidence>
<dbReference type="OMA" id="VWKLANT"/>
<evidence type="ECO:0000256" key="2">
    <source>
        <dbReference type="ARBA" id="ARBA00023002"/>
    </source>
</evidence>
<dbReference type="SUPFAM" id="SSF51430">
    <property type="entry name" value="NAD(P)-linked oxidoreductase"/>
    <property type="match status" value="1"/>
</dbReference>
<organism evidence="4 5">
    <name type="scientific">Corchorus capsularis</name>
    <name type="common">Jute</name>
    <dbReference type="NCBI Taxonomy" id="210143"/>
    <lineage>
        <taxon>Eukaryota</taxon>
        <taxon>Viridiplantae</taxon>
        <taxon>Streptophyta</taxon>
        <taxon>Embryophyta</taxon>
        <taxon>Tracheophyta</taxon>
        <taxon>Spermatophyta</taxon>
        <taxon>Magnoliopsida</taxon>
        <taxon>eudicotyledons</taxon>
        <taxon>Gunneridae</taxon>
        <taxon>Pentapetalae</taxon>
        <taxon>rosids</taxon>
        <taxon>malvids</taxon>
        <taxon>Malvales</taxon>
        <taxon>Malvaceae</taxon>
        <taxon>Grewioideae</taxon>
        <taxon>Apeibeae</taxon>
        <taxon>Corchorus</taxon>
    </lineage>
</organism>
<keyword evidence="5" id="KW-1185">Reference proteome</keyword>
<gene>
    <name evidence="4" type="ORF">CCACVL1_27667</name>
</gene>
<dbReference type="GO" id="GO:0016491">
    <property type="term" value="F:oxidoreductase activity"/>
    <property type="evidence" value="ECO:0007669"/>
    <property type="project" value="UniProtKB-KW"/>
</dbReference>
<protein>
    <submittedName>
        <fullName evidence="4">Aldo/keto reductase</fullName>
    </submittedName>
</protein>
<feature type="domain" description="NADP-dependent oxidoreductase" evidence="3">
    <location>
        <begin position="18"/>
        <end position="87"/>
    </location>
</feature>
<proteinExistence type="predicted"/>
<evidence type="ECO:0000313" key="4">
    <source>
        <dbReference type="EMBL" id="OMO54680.1"/>
    </source>
</evidence>
<accession>A0A1R3G9I7</accession>
<dbReference type="InterPro" id="IPR036812">
    <property type="entry name" value="NAD(P)_OxRdtase_dom_sf"/>
</dbReference>
<keyword evidence="2" id="KW-0560">Oxidoreductase</keyword>
<keyword evidence="1" id="KW-0521">NADP</keyword>
<dbReference type="AlphaFoldDB" id="A0A1R3G9I7"/>
<dbReference type="InterPro" id="IPR050791">
    <property type="entry name" value="Aldo-Keto_reductase"/>
</dbReference>
<dbReference type="OrthoDB" id="37537at2759"/>
<dbReference type="Gramene" id="OMO54680">
    <property type="protein sequence ID" value="OMO54680"/>
    <property type="gene ID" value="CCACVL1_27667"/>
</dbReference>
<evidence type="ECO:0000259" key="3">
    <source>
        <dbReference type="Pfam" id="PF00248"/>
    </source>
</evidence>
<dbReference type="EMBL" id="AWWV01014893">
    <property type="protein sequence ID" value="OMO54680.1"/>
    <property type="molecule type" value="Genomic_DNA"/>
</dbReference>
<dbReference type="PANTHER" id="PTHR43625:SF42">
    <property type="entry name" value="PERAKINE REDUCTASE-LIKE"/>
    <property type="match status" value="1"/>
</dbReference>
<dbReference type="GO" id="GO:0005737">
    <property type="term" value="C:cytoplasm"/>
    <property type="evidence" value="ECO:0007669"/>
    <property type="project" value="TreeGrafter"/>
</dbReference>
<sequence>MGLFLEQVNHPRFGRENLDKNKILYTRLSDLAKKHGCSVPQLALAWLLHQGDDIIPIPGTTKVKNMVDNNGSLALKLRQEDLKEISDAVPLDEASGQRTLGVIAQYVWKLANTPLLK</sequence>
<evidence type="ECO:0000313" key="5">
    <source>
        <dbReference type="Proteomes" id="UP000188268"/>
    </source>
</evidence>
<dbReference type="Proteomes" id="UP000188268">
    <property type="component" value="Unassembled WGS sequence"/>
</dbReference>
<dbReference type="PANTHER" id="PTHR43625">
    <property type="entry name" value="AFLATOXIN B1 ALDEHYDE REDUCTASE"/>
    <property type="match status" value="1"/>
</dbReference>
<dbReference type="Gene3D" id="3.20.20.100">
    <property type="entry name" value="NADP-dependent oxidoreductase domain"/>
    <property type="match status" value="1"/>
</dbReference>
<dbReference type="InterPro" id="IPR023210">
    <property type="entry name" value="NADP_OxRdtase_dom"/>
</dbReference>
<dbReference type="STRING" id="210143.A0A1R3G9I7"/>
<dbReference type="Pfam" id="PF00248">
    <property type="entry name" value="Aldo_ket_red"/>
    <property type="match status" value="1"/>
</dbReference>